<feature type="repeat" description="ANK" evidence="5">
    <location>
        <begin position="192"/>
        <end position="224"/>
    </location>
</feature>
<dbReference type="FunFam" id="1.25.40.20:FF:000099">
    <property type="entry name" value="ankyrin repeat and sterile alpha motif domain-containing protein 1B isoform X5"/>
    <property type="match status" value="1"/>
</dbReference>
<feature type="region of interest" description="Disordered" evidence="6">
    <location>
        <begin position="808"/>
        <end position="839"/>
    </location>
</feature>
<dbReference type="PROSITE" id="PS01179">
    <property type="entry name" value="PID"/>
    <property type="match status" value="1"/>
</dbReference>
<dbReference type="InterPro" id="IPR041880">
    <property type="entry name" value="SAM_ANKS1_repeat1"/>
</dbReference>
<feature type="region of interest" description="Disordered" evidence="6">
    <location>
        <begin position="302"/>
        <end position="323"/>
    </location>
</feature>
<dbReference type="RefSeq" id="XP_050933841.1">
    <property type="nucleotide sequence ID" value="XM_051077884.1"/>
</dbReference>
<dbReference type="InterPro" id="IPR036770">
    <property type="entry name" value="Ankyrin_rpt-contain_sf"/>
</dbReference>
<dbReference type="Gene3D" id="1.10.150.50">
    <property type="entry name" value="Transcription Factor, Ets-1"/>
    <property type="match status" value="2"/>
</dbReference>
<sequence length="1400" mass="153937">MGKEQELLEAARTGNVALVEKLLSGKKGILGSGSGSIPLPNLLSMWKGLNVNCTDNSGYTPLHHASLNGHRDVVLKLLQFEASTNVADSKGCFPLHLAAWRGDVDIVRILIHHGPSHCRVNQQNHERETALHCAAQYGHSEVVSVLLQELTDPTMRNSRQETPLDLAALYGRLQVVRMLVSAHPNLMTSHTRRHTPLHLAARNGHHSTVQTLLEAGMDVNCVTENGSALHEAALFGKMDVVRLLLDSGIDTNLRDSQGRTALEILREHPAPKSQQITALIQEYMMDEMERRSIVEEPVRKCPVPAPRTSVPSPSASPSLRHKNDAVTSELSKLLHEIKKCRDRDYSFEELCHTISSHSMDSFGSGRLSDEDRPDRPNGTLTRLSKRPTPPLAPAMEEDEAEKSCGPTGFWEALTPCNGCRNLGFSSLSQDSKHSAEIITSPSLDVFLPEDEDNPYESVTTAVTRKPCSLDINHRLNTSPRNGHLSHVTESEGEPGNHGNCSTGPTPDCSPPSPDTALKNIERVIRPQPKQRTSLSSSLDVQRPVNHSCEPSEVSSSLGYASFSTSPPASPPLSPNQEDSAGSNDDCQLTDDGPYQRDPPPPPLCSSSTSNTLLEERRKSHIPEEFAGLLHGSSPACETPDTPYHLYSPKPRKYASTDVQSSLLQTPEFSIVIGGGPTQIFSRTGSELSPQRTANDPQKPQVVYRTIFHTRVNQDQARPTNCEQVDPPRGWATLDRPPSYSSGQNRDVPDLRGIQTVGVSKDSSSGTGYEERACTLGRMRSMPRSVLDLQLSKSLSKSDSNLVAVSPIQEEHSWGSGSRGQGPGSPSPGEGASPGGRLERTPSFTAEWEEIDKIMSSIGAGIGSGLDIKEDTSGPRCPLQSVGQWLDSIGLVQYENHLLANGFDNVQFMGSNVVEDQDLLEIGILNSAHRQRLLQAIRLLPRVRPIGYDGNNPTSVAEWLESLELGDYTKSFLINGYTSMELVKKIWEIELINVLKISLIGHRKRILASLGDRLHEDTPQKPPRAISLREPGGNHTPPQLSPSVGQAAYTAGVPGGSLDVQHLIMQADARRRQRSNDNYFEDVPRSKLERQMAQVSMAGEWCEPITLRPPNEATSSTPVQYWQHHPEKLIFQSCDYEAYYLGSMLVKELRGTESTQDACAKMRKSTEQMKKVPTIVLSVSYKGVKFIDATNKNIIAEHEIRNISCAAQDPEDLSTFAYITKDLKSSHHYCHVFTAFDVNLAYEIILTLGQAFEVAYQLALQARKSGHGSSTLPESFDSKPSKPVPKPRVNIRKSVIMPPSSRWSLGHIYTPHRPPLHPPLPPPRLFHLPHKAQSQMEQPSMDQKGHANVPWIVEPGQEAKRGVNTKFTGSAAAAWTETPALTLKTKQVSPLCPRSQRVFAQ</sequence>
<dbReference type="PANTHER" id="PTHR24174:SF3">
    <property type="entry name" value="ANKYRIN REPEAT AND STERILE ALPHA MOTIF DOMAIN-CONTAINING PROTEIN 1B"/>
    <property type="match status" value="1"/>
</dbReference>
<feature type="repeat" description="ANK" evidence="5">
    <location>
        <begin position="126"/>
        <end position="158"/>
    </location>
</feature>
<dbReference type="CTD" id="56899"/>
<dbReference type="InterPro" id="IPR011993">
    <property type="entry name" value="PH-like_dom_sf"/>
</dbReference>
<dbReference type="SMART" id="SM00454">
    <property type="entry name" value="SAM"/>
    <property type="match status" value="2"/>
</dbReference>
<name>A0AAJ8BJ46_LATCA</name>
<comment type="subcellular location">
    <subcellularLocation>
        <location evidence="1">Cytoplasm</location>
    </subcellularLocation>
</comment>
<dbReference type="PRINTS" id="PR01415">
    <property type="entry name" value="ANKYRIN"/>
</dbReference>
<dbReference type="InterPro" id="IPR033635">
    <property type="entry name" value="ANKS1/Caskin"/>
</dbReference>
<feature type="region of interest" description="Disordered" evidence="6">
    <location>
        <begin position="470"/>
        <end position="614"/>
    </location>
</feature>
<dbReference type="PROSITE" id="PS50297">
    <property type="entry name" value="ANK_REP_REGION"/>
    <property type="match status" value="5"/>
</dbReference>
<dbReference type="InterPro" id="IPR013761">
    <property type="entry name" value="SAM/pointed_sf"/>
</dbReference>
<keyword evidence="3" id="KW-0677">Repeat</keyword>
<feature type="domain" description="PID" evidence="7">
    <location>
        <begin position="1132"/>
        <end position="1261"/>
    </location>
</feature>
<dbReference type="FunFam" id="2.30.29.30:FF:000045">
    <property type="entry name" value="Ankyrin repeat and sterile alpha motif domain-containing protein 1B"/>
    <property type="match status" value="1"/>
</dbReference>
<dbReference type="GO" id="GO:0005829">
    <property type="term" value="C:cytosol"/>
    <property type="evidence" value="ECO:0007669"/>
    <property type="project" value="TreeGrafter"/>
</dbReference>
<dbReference type="SUPFAM" id="SSF47769">
    <property type="entry name" value="SAM/Pointed domain"/>
    <property type="match status" value="2"/>
</dbReference>
<feature type="domain" description="SAM" evidence="8">
    <location>
        <begin position="950"/>
        <end position="1009"/>
    </location>
</feature>
<dbReference type="Gene3D" id="1.25.40.20">
    <property type="entry name" value="Ankyrin repeat-containing domain"/>
    <property type="match status" value="2"/>
</dbReference>
<feature type="repeat" description="ANK" evidence="5">
    <location>
        <begin position="90"/>
        <end position="122"/>
    </location>
</feature>
<dbReference type="CDD" id="cd09499">
    <property type="entry name" value="SAM_AIDA1AB-like_repeat1"/>
    <property type="match status" value="1"/>
</dbReference>
<dbReference type="Pfam" id="PF00536">
    <property type="entry name" value="SAM_1"/>
    <property type="match status" value="2"/>
</dbReference>
<dbReference type="CDD" id="cd01274">
    <property type="entry name" value="PTB_Anks"/>
    <property type="match status" value="1"/>
</dbReference>
<dbReference type="GO" id="GO:0046875">
    <property type="term" value="F:ephrin receptor binding"/>
    <property type="evidence" value="ECO:0007669"/>
    <property type="project" value="TreeGrafter"/>
</dbReference>
<evidence type="ECO:0000313" key="9">
    <source>
        <dbReference type="Proteomes" id="UP000694890"/>
    </source>
</evidence>
<dbReference type="Pfam" id="PF12796">
    <property type="entry name" value="Ank_2"/>
    <property type="match status" value="3"/>
</dbReference>
<accession>A0AAJ8BJ46</accession>
<dbReference type="Pfam" id="PF00640">
    <property type="entry name" value="PID"/>
    <property type="match status" value="1"/>
</dbReference>
<dbReference type="InterPro" id="IPR041882">
    <property type="entry name" value="SAM_ANKS1_repeat2"/>
</dbReference>
<dbReference type="CDD" id="cd09500">
    <property type="entry name" value="SAM_AIDA1AB-like_repeat2"/>
    <property type="match status" value="1"/>
</dbReference>
<evidence type="ECO:0000256" key="1">
    <source>
        <dbReference type="ARBA" id="ARBA00004496"/>
    </source>
</evidence>
<protein>
    <submittedName>
        <fullName evidence="10">Ankyrin repeat and sterile alpha motif domain-containing protein 1B isoform X1</fullName>
    </submittedName>
</protein>
<evidence type="ECO:0000256" key="6">
    <source>
        <dbReference type="SAM" id="MobiDB-lite"/>
    </source>
</evidence>
<evidence type="ECO:0000259" key="8">
    <source>
        <dbReference type="PROSITE" id="PS50105"/>
    </source>
</evidence>
<proteinExistence type="predicted"/>
<dbReference type="SMART" id="SM00248">
    <property type="entry name" value="ANK"/>
    <property type="match status" value="6"/>
</dbReference>
<feature type="repeat" description="ANK" evidence="5">
    <location>
        <begin position="224"/>
        <end position="256"/>
    </location>
</feature>
<dbReference type="InterPro" id="IPR001660">
    <property type="entry name" value="SAM"/>
</dbReference>
<dbReference type="PROSITE" id="PS50088">
    <property type="entry name" value="ANK_REPEAT"/>
    <property type="match status" value="5"/>
</dbReference>
<evidence type="ECO:0000256" key="2">
    <source>
        <dbReference type="ARBA" id="ARBA00022490"/>
    </source>
</evidence>
<gene>
    <name evidence="10" type="primary">anks1b</name>
</gene>
<feature type="domain" description="SAM" evidence="8">
    <location>
        <begin position="879"/>
        <end position="942"/>
    </location>
</feature>
<dbReference type="InterPro" id="IPR002110">
    <property type="entry name" value="Ankyrin_rpt"/>
</dbReference>
<evidence type="ECO:0000256" key="3">
    <source>
        <dbReference type="ARBA" id="ARBA00022737"/>
    </source>
</evidence>
<dbReference type="PROSITE" id="PS50105">
    <property type="entry name" value="SAM_DOMAIN"/>
    <property type="match status" value="2"/>
</dbReference>
<feature type="region of interest" description="Disordered" evidence="6">
    <location>
        <begin position="629"/>
        <end position="648"/>
    </location>
</feature>
<dbReference type="InterPro" id="IPR006020">
    <property type="entry name" value="PTB/PI_dom"/>
</dbReference>
<organism evidence="9 10">
    <name type="scientific">Lates calcarifer</name>
    <name type="common">Barramundi</name>
    <name type="synonym">Holocentrus calcarifer</name>
    <dbReference type="NCBI Taxonomy" id="8187"/>
    <lineage>
        <taxon>Eukaryota</taxon>
        <taxon>Metazoa</taxon>
        <taxon>Chordata</taxon>
        <taxon>Craniata</taxon>
        <taxon>Vertebrata</taxon>
        <taxon>Euteleostomi</taxon>
        <taxon>Actinopterygii</taxon>
        <taxon>Neopterygii</taxon>
        <taxon>Teleostei</taxon>
        <taxon>Neoteleostei</taxon>
        <taxon>Acanthomorphata</taxon>
        <taxon>Carangaria</taxon>
        <taxon>Carangaria incertae sedis</taxon>
        <taxon>Centropomidae</taxon>
        <taxon>Lates</taxon>
    </lineage>
</organism>
<reference evidence="10" key="1">
    <citation type="submission" date="2025-08" db="UniProtKB">
        <authorList>
            <consortium name="RefSeq"/>
        </authorList>
    </citation>
    <scope>IDENTIFICATION</scope>
    <source>
        <tissue evidence="10">Brain</tissue>
    </source>
</reference>
<feature type="region of interest" description="Disordered" evidence="6">
    <location>
        <begin position="713"/>
        <end position="751"/>
    </location>
</feature>
<feature type="compositionally biased region" description="Polar residues" evidence="6">
    <location>
        <begin position="713"/>
        <end position="722"/>
    </location>
</feature>
<feature type="repeat" description="ANK" evidence="5">
    <location>
        <begin position="57"/>
        <end position="89"/>
    </location>
</feature>
<dbReference type="GeneID" id="108890210"/>
<dbReference type="PANTHER" id="PTHR24174">
    <property type="entry name" value="ANKYRIN REPEAT AND STERILE ALPHA MOTIF DOMAIN-CONTAINING PROTEIN 1"/>
    <property type="match status" value="1"/>
</dbReference>
<keyword evidence="2" id="KW-0963">Cytoplasm</keyword>
<feature type="compositionally biased region" description="Polar residues" evidence="6">
    <location>
        <begin position="575"/>
        <end position="586"/>
    </location>
</feature>
<feature type="region of interest" description="Disordered" evidence="6">
    <location>
        <begin position="358"/>
        <end position="403"/>
    </location>
</feature>
<dbReference type="SUPFAM" id="SSF48403">
    <property type="entry name" value="Ankyrin repeat"/>
    <property type="match status" value="1"/>
</dbReference>
<feature type="region of interest" description="Disordered" evidence="6">
    <location>
        <begin position="1013"/>
        <end position="1043"/>
    </location>
</feature>
<dbReference type="Gene3D" id="2.30.29.30">
    <property type="entry name" value="Pleckstrin-homology domain (PH domain)/Phosphotyrosine-binding domain (PTB)"/>
    <property type="match status" value="1"/>
</dbReference>
<dbReference type="SMART" id="SM00462">
    <property type="entry name" value="PTB"/>
    <property type="match status" value="1"/>
</dbReference>
<dbReference type="Proteomes" id="UP000694890">
    <property type="component" value="Linkage group LG18"/>
</dbReference>
<keyword evidence="4 5" id="KW-0040">ANK repeat</keyword>
<evidence type="ECO:0000256" key="5">
    <source>
        <dbReference type="PROSITE-ProRule" id="PRU00023"/>
    </source>
</evidence>
<evidence type="ECO:0000259" key="7">
    <source>
        <dbReference type="PROSITE" id="PS01179"/>
    </source>
</evidence>
<evidence type="ECO:0000256" key="4">
    <source>
        <dbReference type="ARBA" id="ARBA00023043"/>
    </source>
</evidence>
<dbReference type="GO" id="GO:0048013">
    <property type="term" value="P:ephrin receptor signaling pathway"/>
    <property type="evidence" value="ECO:0007669"/>
    <property type="project" value="TreeGrafter"/>
</dbReference>
<feature type="region of interest" description="Disordered" evidence="6">
    <location>
        <begin position="1266"/>
        <end position="1286"/>
    </location>
</feature>
<dbReference type="SUPFAM" id="SSF50729">
    <property type="entry name" value="PH domain-like"/>
    <property type="match status" value="1"/>
</dbReference>
<evidence type="ECO:0000313" key="10">
    <source>
        <dbReference type="RefSeq" id="XP_050933841.1"/>
    </source>
</evidence>
<feature type="compositionally biased region" description="Polar residues" evidence="6">
    <location>
        <begin position="529"/>
        <end position="539"/>
    </location>
</feature>